<dbReference type="InterPro" id="IPR011162">
    <property type="entry name" value="MHC_I/II-like_Ag-recog"/>
</dbReference>
<dbReference type="GO" id="GO:0009897">
    <property type="term" value="C:external side of plasma membrane"/>
    <property type="evidence" value="ECO:0007669"/>
    <property type="project" value="TreeGrafter"/>
</dbReference>
<dbReference type="PANTHER" id="PTHR16675">
    <property type="entry name" value="MHC CLASS I-RELATED"/>
    <property type="match status" value="1"/>
</dbReference>
<evidence type="ECO:0000256" key="2">
    <source>
        <dbReference type="ARBA" id="ARBA00004609"/>
    </source>
</evidence>
<proteinExistence type="inferred from homology"/>
<keyword evidence="7 11" id="KW-0472">Membrane</keyword>
<evidence type="ECO:0000256" key="6">
    <source>
        <dbReference type="ARBA" id="ARBA00022729"/>
    </source>
</evidence>
<dbReference type="RefSeq" id="XP_053760365.1">
    <property type="nucleotide sequence ID" value="XM_053904390.1"/>
</dbReference>
<accession>A0A9W2VP58</accession>
<evidence type="ECO:0000256" key="8">
    <source>
        <dbReference type="ARBA" id="ARBA00023157"/>
    </source>
</evidence>
<sequence length="287" mass="31851">MLLHHLTQGENCCPQAGKRILTRHRTCRCFDLGLSSVQNDTHSLCLDLTVKSQSGPGHPWYEVQASVGKKPVFQYDSDSSKMKPLGLLGAKVNATNAWTELTQTLGEVGQELRMIVSDIKLENSVTSGPPTLHIQLSCQCEAERGTAASWHFNINGQPALLFDAMNMTWTVTSPGTRGVKEEWENKGLADYFRRISMGDCRHWLREFLEHWEKVPEPPVPPKKVPDADQSLPMPSIACIILGVIVISPVIIVICCSISRKLAQRSPKKPKEALYQEARLSSPALLSI</sequence>
<dbReference type="InterPro" id="IPR050208">
    <property type="entry name" value="MHC_class-I_related"/>
</dbReference>
<keyword evidence="10" id="KW-0449">Lipoprotein</keyword>
<comment type="function">
    <text evidence="1">Acts as a ligand for KLRK1.</text>
</comment>
<evidence type="ECO:0000256" key="9">
    <source>
        <dbReference type="ARBA" id="ARBA00023180"/>
    </source>
</evidence>
<keyword evidence="8" id="KW-1015">Disulfide bond</keyword>
<dbReference type="GO" id="GO:0046703">
    <property type="term" value="F:natural killer cell lectin-like receptor binding"/>
    <property type="evidence" value="ECO:0007669"/>
    <property type="project" value="UniProtKB-ARBA"/>
</dbReference>
<evidence type="ECO:0000313" key="14">
    <source>
        <dbReference type="RefSeq" id="XP_053760365.1"/>
    </source>
</evidence>
<keyword evidence="13" id="KW-1185">Reference proteome</keyword>
<keyword evidence="5" id="KW-0336">GPI-anchor</keyword>
<evidence type="ECO:0000256" key="5">
    <source>
        <dbReference type="ARBA" id="ARBA00022622"/>
    </source>
</evidence>
<dbReference type="PANTHER" id="PTHR16675:SF64">
    <property type="entry name" value="RETINOIC ACID EARLY TRANSCRIPT 1E"/>
    <property type="match status" value="1"/>
</dbReference>
<evidence type="ECO:0000313" key="15">
    <source>
        <dbReference type="RefSeq" id="XP_053760366.1"/>
    </source>
</evidence>
<name>A0A9W2VP58_PANPR</name>
<dbReference type="GeneID" id="109252480"/>
<keyword evidence="6" id="KW-0732">Signal</keyword>
<gene>
    <name evidence="14 15" type="primary">RAET1E</name>
</gene>
<protein>
    <submittedName>
        <fullName evidence="14 15">Retinoic acid early transcript 1E isoform X1</fullName>
    </submittedName>
</protein>
<dbReference type="Gene3D" id="3.30.500.10">
    <property type="entry name" value="MHC class I-like antigen recognition-like"/>
    <property type="match status" value="1"/>
</dbReference>
<comment type="subcellular location">
    <subcellularLocation>
        <location evidence="2">Cell membrane</location>
        <topology evidence="2">Lipid-anchor</topology>
        <topology evidence="2">GPI-anchor</topology>
    </subcellularLocation>
</comment>
<keyword evidence="9" id="KW-0325">Glycoprotein</keyword>
<keyword evidence="11" id="KW-1133">Transmembrane helix</keyword>
<evidence type="ECO:0000256" key="3">
    <source>
        <dbReference type="ARBA" id="ARBA00008353"/>
    </source>
</evidence>
<evidence type="ECO:0000256" key="4">
    <source>
        <dbReference type="ARBA" id="ARBA00022475"/>
    </source>
</evidence>
<dbReference type="InterPro" id="IPR029287">
    <property type="entry name" value="RAE-1"/>
</dbReference>
<evidence type="ECO:0000256" key="7">
    <source>
        <dbReference type="ARBA" id="ARBA00023136"/>
    </source>
</evidence>
<dbReference type="GO" id="GO:0001916">
    <property type="term" value="P:positive regulation of T cell mediated cytotoxicity"/>
    <property type="evidence" value="ECO:0007669"/>
    <property type="project" value="TreeGrafter"/>
</dbReference>
<dbReference type="GO" id="GO:0002486">
    <property type="term" value="P:antigen processing and presentation of endogenous peptide antigen via MHC class I via ER pathway, TAP-independent"/>
    <property type="evidence" value="ECO:0007669"/>
    <property type="project" value="TreeGrafter"/>
</dbReference>
<dbReference type="SUPFAM" id="SSF54452">
    <property type="entry name" value="MHC antigen-recognition domain"/>
    <property type="match status" value="1"/>
</dbReference>
<evidence type="ECO:0000313" key="13">
    <source>
        <dbReference type="Proteomes" id="UP001165780"/>
    </source>
</evidence>
<feature type="transmembrane region" description="Helical" evidence="11">
    <location>
        <begin position="233"/>
        <end position="258"/>
    </location>
</feature>
<dbReference type="FunFam" id="3.30.500.10:FF:000004">
    <property type="entry name" value="Retinoic acid early-inducible protein 1-beta"/>
    <property type="match status" value="1"/>
</dbReference>
<organism evidence="13 14">
    <name type="scientific">Panthera pardus</name>
    <name type="common">Leopard</name>
    <name type="synonym">Felis pardus</name>
    <dbReference type="NCBI Taxonomy" id="9691"/>
    <lineage>
        <taxon>Eukaryota</taxon>
        <taxon>Metazoa</taxon>
        <taxon>Chordata</taxon>
        <taxon>Craniata</taxon>
        <taxon>Vertebrata</taxon>
        <taxon>Euteleostomi</taxon>
        <taxon>Mammalia</taxon>
        <taxon>Eutheria</taxon>
        <taxon>Laurasiatheria</taxon>
        <taxon>Carnivora</taxon>
        <taxon>Feliformia</taxon>
        <taxon>Felidae</taxon>
        <taxon>Pantherinae</taxon>
        <taxon>Panthera</taxon>
    </lineage>
</organism>
<dbReference type="GO" id="GO:0002476">
    <property type="term" value="P:antigen processing and presentation of endogenous peptide antigen via MHC class Ib"/>
    <property type="evidence" value="ECO:0007669"/>
    <property type="project" value="TreeGrafter"/>
</dbReference>
<evidence type="ECO:0000256" key="1">
    <source>
        <dbReference type="ARBA" id="ARBA00002305"/>
    </source>
</evidence>
<dbReference type="Pfam" id="PF14586">
    <property type="entry name" value="MHC_I_2"/>
    <property type="match status" value="1"/>
</dbReference>
<dbReference type="RefSeq" id="XP_053760366.1">
    <property type="nucleotide sequence ID" value="XM_053904391.1"/>
</dbReference>
<evidence type="ECO:0000256" key="10">
    <source>
        <dbReference type="ARBA" id="ARBA00023288"/>
    </source>
</evidence>
<evidence type="ECO:0000259" key="12">
    <source>
        <dbReference type="Pfam" id="PF14586"/>
    </source>
</evidence>
<comment type="similarity">
    <text evidence="3">Belongs to the NKG2D ligand family.</text>
</comment>
<dbReference type="Proteomes" id="UP001165780">
    <property type="component" value="Unplaced"/>
</dbReference>
<dbReference type="AlphaFoldDB" id="A0A9W2VP58"/>
<dbReference type="GO" id="GO:0005615">
    <property type="term" value="C:extracellular space"/>
    <property type="evidence" value="ECO:0007669"/>
    <property type="project" value="TreeGrafter"/>
</dbReference>
<keyword evidence="11" id="KW-0812">Transmembrane</keyword>
<keyword evidence="4" id="KW-1003">Cell membrane</keyword>
<dbReference type="GO" id="GO:0006955">
    <property type="term" value="P:immune response"/>
    <property type="evidence" value="ECO:0007669"/>
    <property type="project" value="TreeGrafter"/>
</dbReference>
<reference evidence="14 15" key="1">
    <citation type="submission" date="2025-04" db="UniProtKB">
        <authorList>
            <consortium name="RefSeq"/>
        </authorList>
    </citation>
    <scope>IDENTIFICATION</scope>
    <source>
        <tissue evidence="14 15">Whole blood</tissue>
    </source>
</reference>
<feature type="domain" description="Retinoic acid early-inducible protein 1" evidence="12">
    <location>
        <begin position="40"/>
        <end position="209"/>
    </location>
</feature>
<dbReference type="CTD" id="135250"/>
<dbReference type="InterPro" id="IPR037055">
    <property type="entry name" value="MHC_I-like_Ag-recog_sf"/>
</dbReference>
<evidence type="ECO:0000256" key="11">
    <source>
        <dbReference type="SAM" id="Phobius"/>
    </source>
</evidence>